<dbReference type="CDD" id="cd15482">
    <property type="entry name" value="Sialidase_non-viral"/>
    <property type="match status" value="1"/>
</dbReference>
<dbReference type="InterPro" id="IPR026856">
    <property type="entry name" value="Sialidase_fam"/>
</dbReference>
<keyword evidence="4" id="KW-0732">Signal</keyword>
<proteinExistence type="inferred from homology"/>
<feature type="signal peptide" evidence="4">
    <location>
        <begin position="1"/>
        <end position="22"/>
    </location>
</feature>
<dbReference type="EC" id="3.2.1.18" evidence="3"/>
<dbReference type="SUPFAM" id="SSF50939">
    <property type="entry name" value="Sialidases"/>
    <property type="match status" value="1"/>
</dbReference>
<reference evidence="7 8" key="1">
    <citation type="submission" date="2020-08" db="EMBL/GenBank/DDBJ databases">
        <title>Sphingobacterium sp. DN00404 isolated from aquaculture water.</title>
        <authorList>
            <person name="Zhang M."/>
        </authorList>
    </citation>
    <scope>NUCLEOTIDE SEQUENCE [LARGE SCALE GENOMIC DNA]</scope>
    <source>
        <strain evidence="7 8">KCTC 32294</strain>
    </source>
</reference>
<feature type="chain" id="PRO_5045129248" description="exo-alpha-sialidase" evidence="4">
    <location>
        <begin position="23"/>
        <end position="557"/>
    </location>
</feature>
<accession>A0ABR7Y898</accession>
<dbReference type="InterPro" id="IPR036278">
    <property type="entry name" value="Sialidase_sf"/>
</dbReference>
<feature type="domain" description="Sialidase" evidence="5">
    <location>
        <begin position="186"/>
        <end position="488"/>
    </location>
</feature>
<name>A0ABR7Y898_9SPHI</name>
<organism evidence="7 8">
    <name type="scientific">Sphingobacterium arenae</name>
    <dbReference type="NCBI Taxonomy" id="1280598"/>
    <lineage>
        <taxon>Bacteria</taxon>
        <taxon>Pseudomonadati</taxon>
        <taxon>Bacteroidota</taxon>
        <taxon>Sphingobacteriia</taxon>
        <taxon>Sphingobacteriales</taxon>
        <taxon>Sphingobacteriaceae</taxon>
        <taxon>Sphingobacterium</taxon>
    </lineage>
</organism>
<dbReference type="PANTHER" id="PTHR10628:SF30">
    <property type="entry name" value="EXO-ALPHA-SIALIDASE"/>
    <property type="match status" value="1"/>
</dbReference>
<evidence type="ECO:0000259" key="6">
    <source>
        <dbReference type="Pfam" id="PF14873"/>
    </source>
</evidence>
<comment type="catalytic activity">
    <reaction evidence="1">
        <text>Hydrolysis of alpha-(2-&gt;3)-, alpha-(2-&gt;6)-, alpha-(2-&gt;8)- glycosidic linkages of terminal sialic acid residues in oligosaccharides, glycoproteins, glycolipids, colominic acid and synthetic substrates.</text>
        <dbReference type="EC" id="3.2.1.18"/>
    </reaction>
</comment>
<protein>
    <recommendedName>
        <fullName evidence="3">exo-alpha-sialidase</fullName>
        <ecNumber evidence="3">3.2.1.18</ecNumber>
    </recommendedName>
</protein>
<gene>
    <name evidence="7" type="ORF">H8B17_17890</name>
</gene>
<dbReference type="Proteomes" id="UP000606494">
    <property type="component" value="Unassembled WGS sequence"/>
</dbReference>
<dbReference type="InterPro" id="IPR029456">
    <property type="entry name" value="Sialidase_N"/>
</dbReference>
<evidence type="ECO:0000259" key="5">
    <source>
        <dbReference type="Pfam" id="PF13859"/>
    </source>
</evidence>
<dbReference type="Gene3D" id="2.120.10.10">
    <property type="match status" value="1"/>
</dbReference>
<evidence type="ECO:0000313" key="7">
    <source>
        <dbReference type="EMBL" id="MBD1427453.1"/>
    </source>
</evidence>
<dbReference type="RefSeq" id="WP_190310603.1">
    <property type="nucleotide sequence ID" value="NZ_JACNYK010000006.1"/>
</dbReference>
<evidence type="ECO:0000313" key="8">
    <source>
        <dbReference type="Proteomes" id="UP000606494"/>
    </source>
</evidence>
<evidence type="ECO:0000256" key="2">
    <source>
        <dbReference type="ARBA" id="ARBA00009348"/>
    </source>
</evidence>
<feature type="domain" description="Sialidase N-terminal" evidence="6">
    <location>
        <begin position="28"/>
        <end position="154"/>
    </location>
</feature>
<dbReference type="InterPro" id="IPR011040">
    <property type="entry name" value="Sialidase"/>
</dbReference>
<keyword evidence="8" id="KW-1185">Reference proteome</keyword>
<evidence type="ECO:0000256" key="1">
    <source>
        <dbReference type="ARBA" id="ARBA00000427"/>
    </source>
</evidence>
<evidence type="ECO:0000256" key="3">
    <source>
        <dbReference type="ARBA" id="ARBA00012733"/>
    </source>
</evidence>
<evidence type="ECO:0000256" key="4">
    <source>
        <dbReference type="SAM" id="SignalP"/>
    </source>
</evidence>
<comment type="similarity">
    <text evidence="2">Belongs to the glycosyl hydrolase 33 family.</text>
</comment>
<dbReference type="EMBL" id="JACNYK010000006">
    <property type="protein sequence ID" value="MBD1427453.1"/>
    <property type="molecule type" value="Genomic_DNA"/>
</dbReference>
<comment type="caution">
    <text evidence="7">The sequence shown here is derived from an EMBL/GenBank/DDBJ whole genome shotgun (WGS) entry which is preliminary data.</text>
</comment>
<sequence>MKISVLVSAVFSCFILSLFAFAPADFKISSDQFQLPVLKKKANNPIIRINIVSSSEGRKLTGIRLDTEGTTDLKDIKAARVYYYGQDTLPGNMETTKAILVSTTNNVGRELRLESDQLLKKGNNYFWLSYELNDDANILNFVDASLLSVQIDGKNKRAYKKDNGIKQRIGVAVRKHKQDAVHTSRIPGLAQTNKGTLIAVFDARYDSGRDLQGHMDIGIHRSEDNGNTWEPIQIVMDMGEWGGLSEKFNGVSDACILVDKNSDAIYIAGLWMHGVINAEGKWVEDLNEQSDEWNHQWRTKGSQPGFGVKQTSQFLIVKSTDDGKTWSDPMNITEMGKKEEWWLWAPAPGQGITMKDGTLVFPTQGRDKNGEAFSNITYSKDGGKTWKSSTPAINESTTECMAVELSDGSIMLNMRANSNKGRIDDSNGRAIAVTKDLGENWSVHPTSHGALIEPVCMASIIRHDYKAGDKYKSVLLFSNPASKTKRHNMTIKHSYDDGMQWSGTSSSLLLDEVNSRGYSCLTSIDSETIGILYESSQADMVFQAIKLKDILKIETKK</sequence>
<dbReference type="Pfam" id="PF14873">
    <property type="entry name" value="BNR_assoc_N"/>
    <property type="match status" value="1"/>
</dbReference>
<dbReference type="PANTHER" id="PTHR10628">
    <property type="entry name" value="SIALIDASE"/>
    <property type="match status" value="1"/>
</dbReference>
<dbReference type="Gene3D" id="2.60.40.1290">
    <property type="match status" value="2"/>
</dbReference>
<dbReference type="Pfam" id="PF13859">
    <property type="entry name" value="BNR_3"/>
    <property type="match status" value="1"/>
</dbReference>